<gene>
    <name evidence="3" type="ORF">AVEN_38669_2</name>
</gene>
<evidence type="ECO:0000313" key="4">
    <source>
        <dbReference type="Proteomes" id="UP000499080"/>
    </source>
</evidence>
<dbReference type="InterPro" id="IPR002181">
    <property type="entry name" value="Fibrinogen_a/b/g_C_dom"/>
</dbReference>
<dbReference type="AlphaFoldDB" id="A0A4Y2TWS4"/>
<dbReference type="InterPro" id="IPR014716">
    <property type="entry name" value="Fibrinogen_a/b/g_C_1"/>
</dbReference>
<dbReference type="EMBL" id="BGPR01031851">
    <property type="protein sequence ID" value="GBO05119.1"/>
    <property type="molecule type" value="Genomic_DNA"/>
</dbReference>
<dbReference type="InterPro" id="IPR036056">
    <property type="entry name" value="Fibrinogen-like_C"/>
</dbReference>
<dbReference type="Pfam" id="PF00147">
    <property type="entry name" value="Fibrinogen_C"/>
    <property type="match status" value="1"/>
</dbReference>
<dbReference type="NCBIfam" id="NF040941">
    <property type="entry name" value="GGGWT_bact"/>
    <property type="match status" value="1"/>
</dbReference>
<keyword evidence="1" id="KW-1133">Transmembrane helix</keyword>
<dbReference type="OrthoDB" id="10072423at2759"/>
<feature type="domain" description="Fibrinogen C-terminal" evidence="2">
    <location>
        <begin position="56"/>
        <end position="109"/>
    </location>
</feature>
<keyword evidence="1" id="KW-0472">Membrane</keyword>
<keyword evidence="1" id="KW-0812">Transmembrane</keyword>
<dbReference type="PROSITE" id="PS51406">
    <property type="entry name" value="FIBRINOGEN_C_2"/>
    <property type="match status" value="1"/>
</dbReference>
<feature type="transmembrane region" description="Helical" evidence="1">
    <location>
        <begin position="13"/>
        <end position="31"/>
    </location>
</feature>
<reference evidence="3 4" key="1">
    <citation type="journal article" date="2019" name="Sci. Rep.">
        <title>Orb-weaving spider Araneus ventricosus genome elucidates the spidroin gene catalogue.</title>
        <authorList>
            <person name="Kono N."/>
            <person name="Nakamura H."/>
            <person name="Ohtoshi R."/>
            <person name="Moran D.A.P."/>
            <person name="Shinohara A."/>
            <person name="Yoshida Y."/>
            <person name="Fujiwara M."/>
            <person name="Mori M."/>
            <person name="Tomita M."/>
            <person name="Arakawa K."/>
        </authorList>
    </citation>
    <scope>NUCLEOTIDE SEQUENCE [LARGE SCALE GENOMIC DNA]</scope>
</reference>
<dbReference type="Gene3D" id="3.90.215.10">
    <property type="entry name" value="Gamma Fibrinogen, chain A, domain 1"/>
    <property type="match status" value="1"/>
</dbReference>
<accession>A0A4Y2TWS4</accession>
<protein>
    <recommendedName>
        <fullName evidence="2">Fibrinogen C-terminal domain-containing protein</fullName>
    </recommendedName>
</protein>
<sequence length="109" mass="12583">MEHHIFLLSWAKFYLLSFVLLIASSGHCFMFETRTSRGISEIAREDTNYKEDNCKCILNPRPADCEEVLKNGNTGSGVYIIWPKSRMLKCETLKVYCDMETTGEGWTVY</sequence>
<name>A0A4Y2TWS4_ARAVE</name>
<organism evidence="3 4">
    <name type="scientific">Araneus ventricosus</name>
    <name type="common">Orbweaver spider</name>
    <name type="synonym">Epeira ventricosa</name>
    <dbReference type="NCBI Taxonomy" id="182803"/>
    <lineage>
        <taxon>Eukaryota</taxon>
        <taxon>Metazoa</taxon>
        <taxon>Ecdysozoa</taxon>
        <taxon>Arthropoda</taxon>
        <taxon>Chelicerata</taxon>
        <taxon>Arachnida</taxon>
        <taxon>Araneae</taxon>
        <taxon>Araneomorphae</taxon>
        <taxon>Entelegynae</taxon>
        <taxon>Araneoidea</taxon>
        <taxon>Araneidae</taxon>
        <taxon>Araneus</taxon>
    </lineage>
</organism>
<keyword evidence="4" id="KW-1185">Reference proteome</keyword>
<comment type="caution">
    <text evidence="3">The sequence shown here is derived from an EMBL/GenBank/DDBJ whole genome shotgun (WGS) entry which is preliminary data.</text>
</comment>
<dbReference type="SUPFAM" id="SSF56496">
    <property type="entry name" value="Fibrinogen C-terminal domain-like"/>
    <property type="match status" value="1"/>
</dbReference>
<proteinExistence type="predicted"/>
<evidence type="ECO:0000256" key="1">
    <source>
        <dbReference type="SAM" id="Phobius"/>
    </source>
</evidence>
<evidence type="ECO:0000259" key="2">
    <source>
        <dbReference type="PROSITE" id="PS51406"/>
    </source>
</evidence>
<evidence type="ECO:0000313" key="3">
    <source>
        <dbReference type="EMBL" id="GBO05119.1"/>
    </source>
</evidence>
<dbReference type="Proteomes" id="UP000499080">
    <property type="component" value="Unassembled WGS sequence"/>
</dbReference>